<dbReference type="Proteomes" id="UP000018217">
    <property type="component" value="Unassembled WGS sequence"/>
</dbReference>
<keyword evidence="1" id="KW-0472">Membrane</keyword>
<feature type="transmembrane region" description="Helical" evidence="1">
    <location>
        <begin position="6"/>
        <end position="24"/>
    </location>
</feature>
<dbReference type="RefSeq" id="WP_023653773.1">
    <property type="nucleotide sequence ID" value="NZ_CAHS01000006.1"/>
</dbReference>
<name>V5Z4P5_9GAMM</name>
<keyword evidence="1" id="KW-0812">Transmembrane</keyword>
<accession>V5Z4P5</accession>
<dbReference type="Pfam" id="PF16083">
    <property type="entry name" value="Phage_holin_3_3"/>
    <property type="match status" value="1"/>
</dbReference>
<sequence length="93" mass="10442">MYIEATSWLVVGFFSAWGGLVRYLMDISPAGAKWCWMAAVSQIVISSFTGFLGGFYSYEQQNSPLMTLVIASLSSTLGGTLLRWLWKHFLHIK</sequence>
<reference evidence="2 3" key="1">
    <citation type="journal article" date="2013" name="Syst. Appl. Microbiol.">
        <title>Phylogenetic position and virulence apparatus of the pear flower necrosis pathogen Erwinia piriflorinigrans CFBP 5888T as assessed by comparative genomics.</title>
        <authorList>
            <person name="Smits T.H."/>
            <person name="Rezzonico F."/>
            <person name="Lopez M.M."/>
            <person name="Blom J."/>
            <person name="Goesmann A."/>
            <person name="Frey J.E."/>
            <person name="Duffy B."/>
        </authorList>
    </citation>
    <scope>NUCLEOTIDE SEQUENCE [LARGE SCALE GENOMIC DNA]</scope>
    <source>
        <strain evidence="3">CFBP5888</strain>
    </source>
</reference>
<evidence type="ECO:0000313" key="2">
    <source>
        <dbReference type="EMBL" id="CCG85933.1"/>
    </source>
</evidence>
<evidence type="ECO:0000313" key="3">
    <source>
        <dbReference type="Proteomes" id="UP000018217"/>
    </source>
</evidence>
<dbReference type="STRING" id="1161919.EPIR_0568"/>
<comment type="caution">
    <text evidence="2">The sequence shown here is derived from an EMBL/GenBank/DDBJ whole genome shotgun (WGS) entry which is preliminary data.</text>
</comment>
<dbReference type="OrthoDB" id="6555944at2"/>
<organism evidence="2 3">
    <name type="scientific">Erwinia piriflorinigrans CFBP 5888</name>
    <dbReference type="NCBI Taxonomy" id="1161919"/>
    <lineage>
        <taxon>Bacteria</taxon>
        <taxon>Pseudomonadati</taxon>
        <taxon>Pseudomonadota</taxon>
        <taxon>Gammaproteobacteria</taxon>
        <taxon>Enterobacterales</taxon>
        <taxon>Erwiniaceae</taxon>
        <taxon>Erwinia</taxon>
    </lineage>
</organism>
<feature type="transmembrane region" description="Helical" evidence="1">
    <location>
        <begin position="36"/>
        <end position="58"/>
    </location>
</feature>
<dbReference type="EMBL" id="CAHS01000006">
    <property type="protein sequence ID" value="CCG85933.1"/>
    <property type="molecule type" value="Genomic_DNA"/>
</dbReference>
<proteinExistence type="predicted"/>
<protein>
    <submittedName>
        <fullName evidence="2">Putative phage-related protein</fullName>
    </submittedName>
</protein>
<keyword evidence="1" id="KW-1133">Transmembrane helix</keyword>
<gene>
    <name evidence="2" type="primary">tchA</name>
    <name evidence="2" type="ORF">EPIR_0568</name>
</gene>
<dbReference type="AlphaFoldDB" id="V5Z4P5"/>
<dbReference type="InterPro" id="IPR032126">
    <property type="entry name" value="LydA_holin"/>
</dbReference>
<feature type="transmembrane region" description="Helical" evidence="1">
    <location>
        <begin position="64"/>
        <end position="86"/>
    </location>
</feature>
<keyword evidence="3" id="KW-1185">Reference proteome</keyword>
<evidence type="ECO:0000256" key="1">
    <source>
        <dbReference type="SAM" id="Phobius"/>
    </source>
</evidence>